<reference evidence="2" key="1">
    <citation type="journal article" date="2014" name="Front. Microbiol.">
        <title>High frequency of phylogenetically diverse reductive dehalogenase-homologous genes in deep subseafloor sedimentary metagenomes.</title>
        <authorList>
            <person name="Kawai M."/>
            <person name="Futagami T."/>
            <person name="Toyoda A."/>
            <person name="Takaki Y."/>
            <person name="Nishi S."/>
            <person name="Hori S."/>
            <person name="Arai W."/>
            <person name="Tsubouchi T."/>
            <person name="Morono Y."/>
            <person name="Uchiyama I."/>
            <person name="Ito T."/>
            <person name="Fujiyama A."/>
            <person name="Inagaki F."/>
            <person name="Takami H."/>
        </authorList>
    </citation>
    <scope>NUCLEOTIDE SEQUENCE</scope>
    <source>
        <strain evidence="2">Expedition CK06-06</strain>
    </source>
</reference>
<dbReference type="InterPro" id="IPR051309">
    <property type="entry name" value="ABCF_ATPase"/>
</dbReference>
<evidence type="ECO:0000259" key="1">
    <source>
        <dbReference type="Pfam" id="PF00005"/>
    </source>
</evidence>
<dbReference type="AlphaFoldDB" id="X0WA16"/>
<dbReference type="PANTHER" id="PTHR42855">
    <property type="entry name" value="ABC TRANSPORTER ATP-BINDING SUBUNIT"/>
    <property type="match status" value="1"/>
</dbReference>
<dbReference type="Gene3D" id="3.40.50.300">
    <property type="entry name" value="P-loop containing nucleotide triphosphate hydrolases"/>
    <property type="match status" value="1"/>
</dbReference>
<gene>
    <name evidence="2" type="ORF">S01H1_52186</name>
</gene>
<comment type="caution">
    <text evidence="2">The sequence shown here is derived from an EMBL/GenBank/DDBJ whole genome shotgun (WGS) entry which is preliminary data.</text>
</comment>
<dbReference type="InterPro" id="IPR027417">
    <property type="entry name" value="P-loop_NTPase"/>
</dbReference>
<dbReference type="GO" id="GO:0016887">
    <property type="term" value="F:ATP hydrolysis activity"/>
    <property type="evidence" value="ECO:0007669"/>
    <property type="project" value="InterPro"/>
</dbReference>
<dbReference type="EMBL" id="BARS01033723">
    <property type="protein sequence ID" value="GAG27804.1"/>
    <property type="molecule type" value="Genomic_DNA"/>
</dbReference>
<proteinExistence type="predicted"/>
<feature type="domain" description="ABC transporter" evidence="1">
    <location>
        <begin position="6"/>
        <end position="66"/>
    </location>
</feature>
<dbReference type="GO" id="GO:0005524">
    <property type="term" value="F:ATP binding"/>
    <property type="evidence" value="ECO:0007669"/>
    <property type="project" value="InterPro"/>
</dbReference>
<dbReference type="InterPro" id="IPR003439">
    <property type="entry name" value="ABC_transporter-like_ATP-bd"/>
</dbReference>
<feature type="non-terminal residue" evidence="2">
    <location>
        <position position="192"/>
    </location>
</feature>
<organism evidence="2">
    <name type="scientific">marine sediment metagenome</name>
    <dbReference type="NCBI Taxonomy" id="412755"/>
    <lineage>
        <taxon>unclassified sequences</taxon>
        <taxon>metagenomes</taxon>
        <taxon>ecological metagenomes</taxon>
    </lineage>
</organism>
<evidence type="ECO:0000313" key="2">
    <source>
        <dbReference type="EMBL" id="GAG27804.1"/>
    </source>
</evidence>
<dbReference type="Pfam" id="PF00005">
    <property type="entry name" value="ABC_tran"/>
    <property type="match status" value="1"/>
</dbReference>
<dbReference type="PANTHER" id="PTHR42855:SF1">
    <property type="entry name" value="ABC TRANSPORTER DOMAIN-CONTAINING PROTEIN"/>
    <property type="match status" value="1"/>
</dbReference>
<name>X0WA16_9ZZZZ</name>
<protein>
    <recommendedName>
        <fullName evidence="1">ABC transporter domain-containing protein</fullName>
    </recommendedName>
</protein>
<sequence length="192" mass="22436">MLDALSHLEMEEHEPLVRARKMLRRLGFDNHDVSVETLSGGWGKRLALGCLLVQEPDLLLMDEPTNHLDLAGIDWLERFLERSKFAFILTSHDRYFLERVTDRIVEIDPRYPDGVFSVNGHYSDFLEKRQTFLQELDHERRALANEVRREVEWLRRGPKARSSKAGYRIDAAHRKIGQLSEANRRSRGTDEV</sequence>
<dbReference type="SUPFAM" id="SSF52540">
    <property type="entry name" value="P-loop containing nucleoside triphosphate hydrolases"/>
    <property type="match status" value="1"/>
</dbReference>
<accession>X0WA16</accession>